<evidence type="ECO:0000313" key="4">
    <source>
        <dbReference type="Proteomes" id="UP000567293"/>
    </source>
</evidence>
<dbReference type="Gene3D" id="3.40.640.10">
    <property type="entry name" value="Type I PLP-dependent aspartate aminotransferase-like (Major domain)"/>
    <property type="match status" value="1"/>
</dbReference>
<comment type="caution">
    <text evidence="3">The sequence shown here is derived from an EMBL/GenBank/DDBJ whole genome shotgun (WGS) entry which is preliminary data.</text>
</comment>
<dbReference type="Proteomes" id="UP000567293">
    <property type="component" value="Unassembled WGS sequence"/>
</dbReference>
<feature type="domain" description="Aminotransferase class V" evidence="2">
    <location>
        <begin position="24"/>
        <end position="339"/>
    </location>
</feature>
<gene>
    <name evidence="3" type="ORF">HRJ53_04580</name>
</gene>
<dbReference type="InterPro" id="IPR015421">
    <property type="entry name" value="PyrdxlP-dep_Trfase_major"/>
</dbReference>
<accession>A0A7V8NMW4</accession>
<evidence type="ECO:0000256" key="1">
    <source>
        <dbReference type="ARBA" id="ARBA00022898"/>
    </source>
</evidence>
<dbReference type="GO" id="GO:0008483">
    <property type="term" value="F:transaminase activity"/>
    <property type="evidence" value="ECO:0007669"/>
    <property type="project" value="UniProtKB-KW"/>
</dbReference>
<keyword evidence="4" id="KW-1185">Reference proteome</keyword>
<dbReference type="AlphaFoldDB" id="A0A7V8NMW4"/>
<sequence>MASSTTSAQTDWREEWFEFEDATYLNLAGQSPLPRVSVRAVQAALEAKKFPHHKTDATYFEVPNRIRENIARLIGGKPEEIALTSGASAGAAAVAYSLKWSPGDEVILAKGEFPLQYTSWKPMEEREGLQVKIVGPKERFISSGDLIAAMTPRTRLVSVSLVRYDDGSLLDAPRVAWACHQQGALLLLDASQCCGAMPMDVKQLGADFLVCAGYKWLLSPFGTGFFWVKSEHLSGARPGPFYWMAVQGADNFSSLHFDDPKPAPNAKRWDAPEWASYFNFNLAAMDASLELVSRMGPERVAAHNRKLIDFMFDRLPKDRCVPASPLDAAERGPYGCFSARSRERTSELYQRLRKENVITSLREGNIRVSPHLFNTERDIDRLISVITP</sequence>
<dbReference type="PANTHER" id="PTHR43586:SF15">
    <property type="entry name" value="BLR3095 PROTEIN"/>
    <property type="match status" value="1"/>
</dbReference>
<dbReference type="Pfam" id="PF00266">
    <property type="entry name" value="Aminotran_5"/>
    <property type="match status" value="1"/>
</dbReference>
<evidence type="ECO:0000313" key="3">
    <source>
        <dbReference type="EMBL" id="MBA0084251.1"/>
    </source>
</evidence>
<organism evidence="3 4">
    <name type="scientific">Candidatus Acidiferrum panamense</name>
    <dbReference type="NCBI Taxonomy" id="2741543"/>
    <lineage>
        <taxon>Bacteria</taxon>
        <taxon>Pseudomonadati</taxon>
        <taxon>Acidobacteriota</taxon>
        <taxon>Terriglobia</taxon>
        <taxon>Candidatus Acidiferrales</taxon>
        <taxon>Candidatus Acidiferrum</taxon>
    </lineage>
</organism>
<dbReference type="Gene3D" id="3.90.1150.10">
    <property type="entry name" value="Aspartate Aminotransferase, domain 1"/>
    <property type="match status" value="1"/>
</dbReference>
<dbReference type="EMBL" id="JACDQQ010000441">
    <property type="protein sequence ID" value="MBA0084251.1"/>
    <property type="molecule type" value="Genomic_DNA"/>
</dbReference>
<protein>
    <submittedName>
        <fullName evidence="3">Aminotransferase class V-fold PLP-dependent enzyme</fullName>
    </submittedName>
</protein>
<dbReference type="SUPFAM" id="SSF53383">
    <property type="entry name" value="PLP-dependent transferases"/>
    <property type="match status" value="1"/>
</dbReference>
<proteinExistence type="predicted"/>
<dbReference type="PANTHER" id="PTHR43586">
    <property type="entry name" value="CYSTEINE DESULFURASE"/>
    <property type="match status" value="1"/>
</dbReference>
<keyword evidence="3" id="KW-0808">Transferase</keyword>
<name>A0A7V8NMW4_9BACT</name>
<keyword evidence="1" id="KW-0663">Pyridoxal phosphate</keyword>
<dbReference type="InterPro" id="IPR015422">
    <property type="entry name" value="PyrdxlP-dep_Trfase_small"/>
</dbReference>
<reference evidence="3" key="1">
    <citation type="submission" date="2020-06" db="EMBL/GenBank/DDBJ databases">
        <title>Legume-microbial interactions unlock mineral nutrients during tropical forest succession.</title>
        <authorList>
            <person name="Epihov D.Z."/>
        </authorList>
    </citation>
    <scope>NUCLEOTIDE SEQUENCE [LARGE SCALE GENOMIC DNA]</scope>
    <source>
        <strain evidence="3">Pan2503</strain>
    </source>
</reference>
<evidence type="ECO:0000259" key="2">
    <source>
        <dbReference type="Pfam" id="PF00266"/>
    </source>
</evidence>
<dbReference type="InterPro" id="IPR015424">
    <property type="entry name" value="PyrdxlP-dep_Trfase"/>
</dbReference>
<dbReference type="InterPro" id="IPR000192">
    <property type="entry name" value="Aminotrans_V_dom"/>
</dbReference>
<keyword evidence="3" id="KW-0032">Aminotransferase</keyword>